<reference evidence="2 3" key="2">
    <citation type="submission" date="2015-05" db="EMBL/GenBank/DDBJ databases">
        <authorList>
            <person name="Morales-Cruz A."/>
            <person name="Amrine K.C."/>
            <person name="Cantu D."/>
        </authorList>
    </citation>
    <scope>NUCLEOTIDE SEQUENCE [LARGE SCALE GENOMIC DNA]</scope>
    <source>
        <strain evidence="2">DA912</strain>
    </source>
</reference>
<evidence type="ECO:0000313" key="3">
    <source>
        <dbReference type="Proteomes" id="UP000034680"/>
    </source>
</evidence>
<comment type="caution">
    <text evidence="2">The sequence shown here is derived from an EMBL/GenBank/DDBJ whole genome shotgun (WGS) entry which is preliminary data.</text>
</comment>
<accession>A0A0G2I0Y3</accession>
<dbReference type="GO" id="GO:0005759">
    <property type="term" value="C:mitochondrial matrix"/>
    <property type="evidence" value="ECO:0007669"/>
    <property type="project" value="InterPro"/>
</dbReference>
<dbReference type="Gene3D" id="3.10.280.10">
    <property type="entry name" value="Mitochondrial glycoprotein"/>
    <property type="match status" value="1"/>
</dbReference>
<dbReference type="InterPro" id="IPR003428">
    <property type="entry name" value="MAM33"/>
</dbReference>
<evidence type="ECO:0000256" key="1">
    <source>
        <dbReference type="SAM" id="MobiDB-lite"/>
    </source>
</evidence>
<dbReference type="EMBL" id="LCUC01000228">
    <property type="protein sequence ID" value="KKY33760.1"/>
    <property type="molecule type" value="Genomic_DNA"/>
</dbReference>
<dbReference type="Proteomes" id="UP000034680">
    <property type="component" value="Unassembled WGS sequence"/>
</dbReference>
<dbReference type="PANTHER" id="PTHR10826">
    <property type="entry name" value="COMPLEMENT COMPONENT 1"/>
    <property type="match status" value="1"/>
</dbReference>
<organism evidence="2 3">
    <name type="scientific">Diaporthe ampelina</name>
    <dbReference type="NCBI Taxonomy" id="1214573"/>
    <lineage>
        <taxon>Eukaryota</taxon>
        <taxon>Fungi</taxon>
        <taxon>Dikarya</taxon>
        <taxon>Ascomycota</taxon>
        <taxon>Pezizomycotina</taxon>
        <taxon>Sordariomycetes</taxon>
        <taxon>Sordariomycetidae</taxon>
        <taxon>Diaporthales</taxon>
        <taxon>Diaporthaceae</taxon>
        <taxon>Diaporthe</taxon>
    </lineage>
</organism>
<gene>
    <name evidence="2" type="ORF">UCDDA912_g06261</name>
</gene>
<dbReference type="STRING" id="1214573.A0A0G2I0Y3"/>
<reference evidence="2 3" key="1">
    <citation type="submission" date="2015-05" db="EMBL/GenBank/DDBJ databases">
        <title>Distinctive expansion of gene families associated with plant cell wall degradation and secondary metabolism in the genomes of grapevine trunk pathogens.</title>
        <authorList>
            <person name="Lawrence D.P."/>
            <person name="Travadon R."/>
            <person name="Rolshausen P.E."/>
            <person name="Baumgartner K."/>
        </authorList>
    </citation>
    <scope>NUCLEOTIDE SEQUENCE [LARGE SCALE GENOMIC DNA]</scope>
    <source>
        <strain evidence="2">DA912</strain>
    </source>
</reference>
<dbReference type="InterPro" id="IPR036561">
    <property type="entry name" value="MAM33_sf"/>
</dbReference>
<proteinExistence type="predicted"/>
<protein>
    <submittedName>
        <fullName evidence="2">Putative mitochondrial glycoprotein</fullName>
    </submittedName>
</protein>
<keyword evidence="3" id="KW-1185">Reference proteome</keyword>
<dbReference type="FunFam" id="3.10.280.10:FF:000007">
    <property type="entry name" value="Regulatory protein SUAPRGA1"/>
    <property type="match status" value="1"/>
</dbReference>
<dbReference type="PANTHER" id="PTHR10826:SF1">
    <property type="entry name" value="COMPLEMENT COMPONENT 1 Q SUBCOMPONENT-BINDING PROTEIN, MITOCHONDRIAL"/>
    <property type="match status" value="1"/>
</dbReference>
<name>A0A0G2I0Y3_9PEZI</name>
<dbReference type="AlphaFoldDB" id="A0A0G2I0Y3"/>
<dbReference type="SUPFAM" id="SSF54529">
    <property type="entry name" value="Mitochondrial glycoprotein MAM33-like"/>
    <property type="match status" value="1"/>
</dbReference>
<dbReference type="OrthoDB" id="278212at2759"/>
<dbReference type="GO" id="GO:0042256">
    <property type="term" value="P:cytosolic ribosome assembly"/>
    <property type="evidence" value="ECO:0007669"/>
    <property type="project" value="TreeGrafter"/>
</dbReference>
<dbReference type="Pfam" id="PF02330">
    <property type="entry name" value="MAM33"/>
    <property type="match status" value="1"/>
</dbReference>
<feature type="region of interest" description="Disordered" evidence="1">
    <location>
        <begin position="137"/>
        <end position="163"/>
    </location>
</feature>
<evidence type="ECO:0000313" key="2">
    <source>
        <dbReference type="EMBL" id="KKY33760.1"/>
    </source>
</evidence>
<sequence>MFSARSLARSAPRTVARLSSVARPASAKHSALLRDQCRTFRPQVSAFSTSLLRRAASGVGSELSAKLSSEIQFETEMKENEPQPVSIKDFLDNSPFEIKDTPGAQNVVLTRTYNNEQITVTFSIADIANMENEMFDEDSTLGDEDGVRSQENEEIDDADTSNEPNVTCRLNIVVEKPGKGALNIDAIAQDASIIVENMYYYNDPAIAHAASPDAEHKSRDIYPGPPFGTLDEDLQLLMEGFLDERGINSTLAVFVPDYMDVKEQREYLAWLNNVKGFVDA</sequence>